<evidence type="ECO:0000256" key="1">
    <source>
        <dbReference type="SAM" id="MobiDB-lite"/>
    </source>
</evidence>
<name>A0A846QSJ7_9FLAO</name>
<dbReference type="PROSITE" id="PS51257">
    <property type="entry name" value="PROKAR_LIPOPROTEIN"/>
    <property type="match status" value="1"/>
</dbReference>
<proteinExistence type="predicted"/>
<dbReference type="InterPro" id="IPR025381">
    <property type="entry name" value="DUF4296"/>
</dbReference>
<feature type="domain" description="DUF4296" evidence="2">
    <location>
        <begin position="24"/>
        <end position="106"/>
    </location>
</feature>
<protein>
    <recommendedName>
        <fullName evidence="2">DUF4296 domain-containing protein</fullName>
    </recommendedName>
</protein>
<dbReference type="Proteomes" id="UP000590442">
    <property type="component" value="Unassembled WGS sequence"/>
</dbReference>
<evidence type="ECO:0000313" key="4">
    <source>
        <dbReference type="Proteomes" id="UP000590442"/>
    </source>
</evidence>
<evidence type="ECO:0000259" key="2">
    <source>
        <dbReference type="Pfam" id="PF14129"/>
    </source>
</evidence>
<dbReference type="AlphaFoldDB" id="A0A846QSJ7"/>
<organism evidence="3 4">
    <name type="scientific">Saonia flava</name>
    <dbReference type="NCBI Taxonomy" id="523696"/>
    <lineage>
        <taxon>Bacteria</taxon>
        <taxon>Pseudomonadati</taxon>
        <taxon>Bacteroidota</taxon>
        <taxon>Flavobacteriia</taxon>
        <taxon>Flavobacteriales</taxon>
        <taxon>Flavobacteriaceae</taxon>
        <taxon>Saonia</taxon>
    </lineage>
</organism>
<dbReference type="RefSeq" id="WP_167962627.1">
    <property type="nucleotide sequence ID" value="NZ_JAATJJ010000001.1"/>
</dbReference>
<feature type="region of interest" description="Disordered" evidence="1">
    <location>
        <begin position="107"/>
        <end position="140"/>
    </location>
</feature>
<reference evidence="3 4" key="1">
    <citation type="submission" date="2020-03" db="EMBL/GenBank/DDBJ databases">
        <title>Genomic Encyclopedia of Type Strains, Phase IV (KMG-IV): sequencing the most valuable type-strain genomes for metagenomic binning, comparative biology and taxonomic classification.</title>
        <authorList>
            <person name="Goeker M."/>
        </authorList>
    </citation>
    <scope>NUCLEOTIDE SEQUENCE [LARGE SCALE GENOMIC DNA]</scope>
    <source>
        <strain evidence="3 4">DSM 29762</strain>
    </source>
</reference>
<dbReference type="Pfam" id="PF14129">
    <property type="entry name" value="DUF4296"/>
    <property type="match status" value="1"/>
</dbReference>
<dbReference type="EMBL" id="JAATJJ010000001">
    <property type="protein sequence ID" value="NJB71141.1"/>
    <property type="molecule type" value="Genomic_DNA"/>
</dbReference>
<evidence type="ECO:0000313" key="3">
    <source>
        <dbReference type="EMBL" id="NJB71141.1"/>
    </source>
</evidence>
<accession>A0A846QSJ7</accession>
<sequence length="140" mass="16237">MKRGFLVLILILLVSCAEKLIEEPENLIAEDKMTDILYDLSLLVAVKNTSRAILEDNDIEIMEYLYVKHKIDSVQFVQSDLYYASTPAIYESIYRKVETRLEATKKEMQDARMKKSDSVAEKANKKRAFKEIQKPSLKKD</sequence>
<keyword evidence="4" id="KW-1185">Reference proteome</keyword>
<comment type="caution">
    <text evidence="3">The sequence shown here is derived from an EMBL/GenBank/DDBJ whole genome shotgun (WGS) entry which is preliminary data.</text>
</comment>
<gene>
    <name evidence="3" type="ORF">GGR42_001603</name>
</gene>